<dbReference type="EMBL" id="KZ308376">
    <property type="protein sequence ID" value="KAG8228536.1"/>
    <property type="molecule type" value="Genomic_DNA"/>
</dbReference>
<dbReference type="GO" id="GO:0051751">
    <property type="term" value="F:alpha-1,4-mannosyltransferase activity"/>
    <property type="evidence" value="ECO:0007669"/>
    <property type="project" value="InterPro"/>
</dbReference>
<keyword evidence="8 13" id="KW-0256">Endoplasmic reticulum</keyword>
<keyword evidence="4 13" id="KW-0337">GPI-anchor biosynthesis</keyword>
<feature type="non-terminal residue" evidence="15">
    <location>
        <position position="432"/>
    </location>
</feature>
<evidence type="ECO:0000256" key="1">
    <source>
        <dbReference type="ARBA" id="ARBA00004477"/>
    </source>
</evidence>
<feature type="signal peptide" evidence="14">
    <location>
        <begin position="1"/>
        <end position="21"/>
    </location>
</feature>
<accession>A0A8K0K6C0</accession>
<evidence type="ECO:0000256" key="8">
    <source>
        <dbReference type="ARBA" id="ARBA00022824"/>
    </source>
</evidence>
<feature type="chain" id="PRO_5035442126" description="GPI alpha-1,4-mannosyltransferase I, catalytic subunit" evidence="14">
    <location>
        <begin position="22"/>
        <end position="432"/>
    </location>
</feature>
<keyword evidence="5 13" id="KW-0328">Glycosyltransferase</keyword>
<evidence type="ECO:0000256" key="10">
    <source>
        <dbReference type="ARBA" id="ARBA00023136"/>
    </source>
</evidence>
<dbReference type="AlphaFoldDB" id="A0A8K0K6C0"/>
<feature type="transmembrane region" description="Helical" evidence="13">
    <location>
        <begin position="368"/>
        <end position="388"/>
    </location>
</feature>
<evidence type="ECO:0000256" key="3">
    <source>
        <dbReference type="ARBA" id="ARBA00011071"/>
    </source>
</evidence>
<feature type="transmembrane region" description="Helical" evidence="13">
    <location>
        <begin position="250"/>
        <end position="271"/>
    </location>
</feature>
<comment type="subcellular location">
    <subcellularLocation>
        <location evidence="1 13">Endoplasmic reticulum membrane</location>
        <topology evidence="1 13">Multi-pass membrane protein</topology>
    </subcellularLocation>
</comment>
<feature type="transmembrane region" description="Helical" evidence="13">
    <location>
        <begin position="312"/>
        <end position="329"/>
    </location>
</feature>
<evidence type="ECO:0000256" key="5">
    <source>
        <dbReference type="ARBA" id="ARBA00022676"/>
    </source>
</evidence>
<evidence type="ECO:0000256" key="13">
    <source>
        <dbReference type="RuleBase" id="RU365064"/>
    </source>
</evidence>
<dbReference type="EC" id="2.4.1.-" evidence="13"/>
<dbReference type="InterPro" id="IPR007704">
    <property type="entry name" value="PIG-M"/>
</dbReference>
<sequence length="432" mass="49277">MKLLLHIIIAWVLRIMLIIYGEWHDANMHLPFTDIDYHVFTDAARHVSEGGSPYNRSTYRYPPILAVMLLPNIWIHKCFGKILFATVDVIAGSLGVLLSSSDSPKSIVLLMWLYNPLPAIVSSRGNADSLTAALVAWALLCIRRKNSCISGILLGLAAHMRIYPVLFSLPIWLSAGNIELLSNWPKRFSIKRWFTLLFSLIFEPSRILFLCSLSVCLSLLTIASYFIYGHEFLQESYFYHLTRMDTRHNFSVHFYMLYLGGSQILSLLAFIPQLISLVLFGIKYGNSQDVPFACFCQAFVFVAFNKVMTAQYFLWPLSLLPAILPVIGLKKSNLSISSQKKGLKWKAIKESKEMCDHKEYMNVNYVKIALYLGVWSAALGLWLFSAYLLEFLGLNTFILIWIAGLIFFGSNIFVLRELVKAYENNTRRETLS</sequence>
<dbReference type="GO" id="GO:0005789">
    <property type="term" value="C:endoplasmic reticulum membrane"/>
    <property type="evidence" value="ECO:0007669"/>
    <property type="project" value="UniProtKB-SubCell"/>
</dbReference>
<evidence type="ECO:0000313" key="16">
    <source>
        <dbReference type="Proteomes" id="UP000792457"/>
    </source>
</evidence>
<evidence type="ECO:0000256" key="11">
    <source>
        <dbReference type="ARBA" id="ARBA00093408"/>
    </source>
</evidence>
<dbReference type="PANTHER" id="PTHR12886:SF0">
    <property type="entry name" value="GPI MANNOSYLTRANSFERASE 1"/>
    <property type="match status" value="1"/>
</dbReference>
<keyword evidence="9 13" id="KW-1133">Transmembrane helix</keyword>
<feature type="transmembrane region" description="Helical" evidence="13">
    <location>
        <begin position="152"/>
        <end position="173"/>
    </location>
</feature>
<organism evidence="15 16">
    <name type="scientific">Ladona fulva</name>
    <name type="common">Scarce chaser dragonfly</name>
    <name type="synonym">Libellula fulva</name>
    <dbReference type="NCBI Taxonomy" id="123851"/>
    <lineage>
        <taxon>Eukaryota</taxon>
        <taxon>Metazoa</taxon>
        <taxon>Ecdysozoa</taxon>
        <taxon>Arthropoda</taxon>
        <taxon>Hexapoda</taxon>
        <taxon>Insecta</taxon>
        <taxon>Pterygota</taxon>
        <taxon>Palaeoptera</taxon>
        <taxon>Odonata</taxon>
        <taxon>Epiprocta</taxon>
        <taxon>Anisoptera</taxon>
        <taxon>Libelluloidea</taxon>
        <taxon>Libellulidae</taxon>
        <taxon>Ladona</taxon>
    </lineage>
</organism>
<proteinExistence type="inferred from homology"/>
<comment type="function">
    <text evidence="11 13">Catalytic subunit of the glycosylphosphatidylinositol-mannosyltransferase I complex which catalyzes the transfer of the first mannose, via an alpha-1,4 bond from a dolichol-phosphate-mannose (Dol-P-Man) to the glucosaminyl acyl phosphatidylinositol (GlcN-(acyl)PI) intermediate to generate alpha-D-Man-(1-&gt;4)-alpha-D-GlcN-(1-&gt;6)-(1-radyl,2-acyl-sn-glycero-3-phospho)-2-acyl-inositol and participates in the sixth step of the glycosylphosphatidylinositol-anchor biosynthesis.</text>
</comment>
<feature type="transmembrane region" description="Helical" evidence="13">
    <location>
        <begin position="207"/>
        <end position="229"/>
    </location>
</feature>
<evidence type="ECO:0000256" key="2">
    <source>
        <dbReference type="ARBA" id="ARBA00004687"/>
    </source>
</evidence>
<dbReference type="OrthoDB" id="3821113at2759"/>
<comment type="similarity">
    <text evidence="3 13">Belongs to the PIGM family.</text>
</comment>
<dbReference type="UniPathway" id="UPA00196"/>
<reference evidence="15" key="1">
    <citation type="submission" date="2013-04" db="EMBL/GenBank/DDBJ databases">
        <authorList>
            <person name="Qu J."/>
            <person name="Murali S.C."/>
            <person name="Bandaranaike D."/>
            <person name="Bellair M."/>
            <person name="Blankenburg K."/>
            <person name="Chao H."/>
            <person name="Dinh H."/>
            <person name="Doddapaneni H."/>
            <person name="Downs B."/>
            <person name="Dugan-Rocha S."/>
            <person name="Elkadiri S."/>
            <person name="Gnanaolivu R.D."/>
            <person name="Hernandez B."/>
            <person name="Javaid M."/>
            <person name="Jayaseelan J.C."/>
            <person name="Lee S."/>
            <person name="Li M."/>
            <person name="Ming W."/>
            <person name="Munidasa M."/>
            <person name="Muniz J."/>
            <person name="Nguyen L."/>
            <person name="Ongeri F."/>
            <person name="Osuji N."/>
            <person name="Pu L.-L."/>
            <person name="Puazo M."/>
            <person name="Qu C."/>
            <person name="Quiroz J."/>
            <person name="Raj R."/>
            <person name="Weissenberger G."/>
            <person name="Xin Y."/>
            <person name="Zou X."/>
            <person name="Han Y."/>
            <person name="Richards S."/>
            <person name="Worley K."/>
            <person name="Muzny D."/>
            <person name="Gibbs R."/>
        </authorList>
    </citation>
    <scope>NUCLEOTIDE SEQUENCE</scope>
    <source>
        <strain evidence="15">Sampled in the wild</strain>
    </source>
</reference>
<comment type="pathway">
    <text evidence="2 13">Glycolipid biosynthesis; glycosylphosphatidylinositol-anchor biosynthesis.</text>
</comment>
<gene>
    <name evidence="15" type="ORF">J437_LFUL008993</name>
</gene>
<evidence type="ECO:0000256" key="14">
    <source>
        <dbReference type="SAM" id="SignalP"/>
    </source>
</evidence>
<evidence type="ECO:0000256" key="7">
    <source>
        <dbReference type="ARBA" id="ARBA00022692"/>
    </source>
</evidence>
<dbReference type="Proteomes" id="UP000792457">
    <property type="component" value="Unassembled WGS sequence"/>
</dbReference>
<evidence type="ECO:0000256" key="12">
    <source>
        <dbReference type="ARBA" id="ARBA00093608"/>
    </source>
</evidence>
<reference evidence="15" key="2">
    <citation type="submission" date="2017-10" db="EMBL/GenBank/DDBJ databases">
        <title>Ladona fulva Genome sequencing and assembly.</title>
        <authorList>
            <person name="Murali S."/>
            <person name="Richards S."/>
            <person name="Bandaranaike D."/>
            <person name="Bellair M."/>
            <person name="Blankenburg K."/>
            <person name="Chao H."/>
            <person name="Dinh H."/>
            <person name="Doddapaneni H."/>
            <person name="Dugan-Rocha S."/>
            <person name="Elkadiri S."/>
            <person name="Gnanaolivu R."/>
            <person name="Hernandez B."/>
            <person name="Skinner E."/>
            <person name="Javaid M."/>
            <person name="Lee S."/>
            <person name="Li M."/>
            <person name="Ming W."/>
            <person name="Munidasa M."/>
            <person name="Muniz J."/>
            <person name="Nguyen L."/>
            <person name="Hughes D."/>
            <person name="Osuji N."/>
            <person name="Pu L.-L."/>
            <person name="Puazo M."/>
            <person name="Qu C."/>
            <person name="Quiroz J."/>
            <person name="Raj R."/>
            <person name="Weissenberger G."/>
            <person name="Xin Y."/>
            <person name="Zou X."/>
            <person name="Han Y."/>
            <person name="Worley K."/>
            <person name="Muzny D."/>
            <person name="Gibbs R."/>
        </authorList>
    </citation>
    <scope>NUCLEOTIDE SEQUENCE</scope>
    <source>
        <strain evidence="15">Sampled in the wild</strain>
    </source>
</reference>
<comment type="caution">
    <text evidence="15">The sequence shown here is derived from an EMBL/GenBank/DDBJ whole genome shotgun (WGS) entry which is preliminary data.</text>
</comment>
<evidence type="ECO:0000313" key="15">
    <source>
        <dbReference type="EMBL" id="KAG8228536.1"/>
    </source>
</evidence>
<dbReference type="GO" id="GO:0006506">
    <property type="term" value="P:GPI anchor biosynthetic process"/>
    <property type="evidence" value="ECO:0007669"/>
    <property type="project" value="UniProtKB-UniPathway"/>
</dbReference>
<protein>
    <recommendedName>
        <fullName evidence="12 13">GPI alpha-1,4-mannosyltransferase I, catalytic subunit</fullName>
        <ecNumber evidence="13">2.4.1.-</ecNumber>
    </recommendedName>
    <alternativeName>
        <fullName evidence="13">GPI mannosyltransferase I</fullName>
    </alternativeName>
</protein>
<evidence type="ECO:0000256" key="6">
    <source>
        <dbReference type="ARBA" id="ARBA00022679"/>
    </source>
</evidence>
<dbReference type="Pfam" id="PF05007">
    <property type="entry name" value="Mannosyl_trans"/>
    <property type="match status" value="1"/>
</dbReference>
<evidence type="ECO:0000256" key="4">
    <source>
        <dbReference type="ARBA" id="ARBA00022502"/>
    </source>
</evidence>
<name>A0A8K0K6C0_LADFU</name>
<feature type="transmembrane region" description="Helical" evidence="13">
    <location>
        <begin position="394"/>
        <end position="415"/>
    </location>
</feature>
<keyword evidence="16" id="KW-1185">Reference proteome</keyword>
<dbReference type="PANTHER" id="PTHR12886">
    <property type="entry name" value="PIG-M MANNOSYLTRANSFERASE"/>
    <property type="match status" value="1"/>
</dbReference>
<evidence type="ECO:0000256" key="9">
    <source>
        <dbReference type="ARBA" id="ARBA00022989"/>
    </source>
</evidence>
<dbReference type="GO" id="GO:1990529">
    <property type="term" value="C:glycosylphosphatidylinositol-mannosyltransferase I complex"/>
    <property type="evidence" value="ECO:0007669"/>
    <property type="project" value="TreeGrafter"/>
</dbReference>
<dbReference type="GO" id="GO:0004376">
    <property type="term" value="F:GPI mannosyltransferase activity"/>
    <property type="evidence" value="ECO:0007669"/>
    <property type="project" value="InterPro"/>
</dbReference>
<keyword evidence="10 13" id="KW-0472">Membrane</keyword>
<comment type="caution">
    <text evidence="13">Lacks conserved residue(s) required for the propagation of feature annotation.</text>
</comment>
<keyword evidence="7 13" id="KW-0812">Transmembrane</keyword>
<keyword evidence="6 13" id="KW-0808">Transferase</keyword>
<keyword evidence="14" id="KW-0732">Signal</keyword>